<organism evidence="4 5">
    <name type="scientific">Loxodonta africana</name>
    <name type="common">African elephant</name>
    <dbReference type="NCBI Taxonomy" id="9785"/>
    <lineage>
        <taxon>Eukaryota</taxon>
        <taxon>Metazoa</taxon>
        <taxon>Chordata</taxon>
        <taxon>Craniata</taxon>
        <taxon>Vertebrata</taxon>
        <taxon>Euteleostomi</taxon>
        <taxon>Mammalia</taxon>
        <taxon>Eutheria</taxon>
        <taxon>Afrotheria</taxon>
        <taxon>Proboscidea</taxon>
        <taxon>Elephantidae</taxon>
        <taxon>Loxodonta</taxon>
    </lineage>
</organism>
<evidence type="ECO:0000259" key="3">
    <source>
        <dbReference type="PROSITE" id="PS51304"/>
    </source>
</evidence>
<protein>
    <recommendedName>
        <fullName evidence="2">Galectin</fullName>
    </recommendedName>
</protein>
<dbReference type="SMART" id="SM00908">
    <property type="entry name" value="Gal-bind_lectin"/>
    <property type="match status" value="1"/>
</dbReference>
<dbReference type="Pfam" id="PF00337">
    <property type="entry name" value="Gal-bind_lectin"/>
    <property type="match status" value="1"/>
</dbReference>
<reference evidence="4" key="2">
    <citation type="submission" date="2025-08" db="UniProtKB">
        <authorList>
            <consortium name="Ensembl"/>
        </authorList>
    </citation>
    <scope>IDENTIFICATION</scope>
    <source>
        <strain evidence="4">Isolate ISIS603380</strain>
    </source>
</reference>
<proteinExistence type="predicted"/>
<name>G3U1J9_LOXAF</name>
<evidence type="ECO:0000313" key="4">
    <source>
        <dbReference type="Ensembl" id="ENSLAFP00000021707.1"/>
    </source>
</evidence>
<dbReference type="GeneTree" id="ENSGT00940000163192"/>
<dbReference type="CDD" id="cd00070">
    <property type="entry name" value="GLECT"/>
    <property type="match status" value="1"/>
</dbReference>
<sequence length="133" mass="15023">VPYTLHLSLSIGSSVTIRGKPAVSFSKDPQMQVDFHTGTSEKSDIAFHFRVYFGHRVVMNSLQAGGWKREVAVSHMLFSDGQHFDLRFLVLQNEYQVIVNGQHYCSFAHRLPPGSVKMVQVWRDISLSSVDIS</sequence>
<keyword evidence="5" id="KW-1185">Reference proteome</keyword>
<accession>G3U1J9</accession>
<dbReference type="HOGENOM" id="CLU_037794_4_0_1"/>
<dbReference type="PROSITE" id="PS51304">
    <property type="entry name" value="GALECTIN"/>
    <property type="match status" value="1"/>
</dbReference>
<evidence type="ECO:0000256" key="2">
    <source>
        <dbReference type="RuleBase" id="RU102079"/>
    </source>
</evidence>
<feature type="domain" description="Galectin" evidence="3">
    <location>
        <begin position="1"/>
        <end position="133"/>
    </location>
</feature>
<dbReference type="PANTHER" id="PTHR11346">
    <property type="entry name" value="GALECTIN"/>
    <property type="match status" value="1"/>
</dbReference>
<dbReference type="Ensembl" id="ENSLAFT00000022243.2">
    <property type="protein sequence ID" value="ENSLAFP00000021707.1"/>
    <property type="gene ID" value="ENSLAFG00000022180.2"/>
</dbReference>
<dbReference type="SUPFAM" id="SSF49899">
    <property type="entry name" value="Concanavalin A-like lectins/glucanases"/>
    <property type="match status" value="1"/>
</dbReference>
<keyword evidence="1 2" id="KW-0430">Lectin</keyword>
<reference evidence="4 5" key="1">
    <citation type="submission" date="2009-06" db="EMBL/GenBank/DDBJ databases">
        <title>The Genome Sequence of Loxodonta africana (African elephant).</title>
        <authorList>
            <person name="Di Palma F."/>
            <person name="Heiman D."/>
            <person name="Young S."/>
            <person name="Johnson J."/>
            <person name="Lander E.S."/>
            <person name="Lindblad-Toh K."/>
        </authorList>
    </citation>
    <scope>NUCLEOTIDE SEQUENCE [LARGE SCALE GENOMIC DNA]</scope>
    <source>
        <strain evidence="4 5">Isolate ISIS603380</strain>
    </source>
</reference>
<dbReference type="OMA" id="HRLPPCY"/>
<dbReference type="PANTHER" id="PTHR11346:SF15">
    <property type="entry name" value="PLACENTAL PROTEIN 13-LIKE"/>
    <property type="match status" value="1"/>
</dbReference>
<reference evidence="4" key="3">
    <citation type="submission" date="2025-09" db="UniProtKB">
        <authorList>
            <consortium name="Ensembl"/>
        </authorList>
    </citation>
    <scope>IDENTIFICATION</scope>
    <source>
        <strain evidence="4">Isolate ISIS603380</strain>
    </source>
</reference>
<evidence type="ECO:0000313" key="5">
    <source>
        <dbReference type="Proteomes" id="UP000007646"/>
    </source>
</evidence>
<dbReference type="SMART" id="SM00276">
    <property type="entry name" value="GLECT"/>
    <property type="match status" value="1"/>
</dbReference>
<dbReference type="InterPro" id="IPR044156">
    <property type="entry name" value="Galectin-like"/>
</dbReference>
<evidence type="ECO:0000256" key="1">
    <source>
        <dbReference type="ARBA" id="ARBA00022734"/>
    </source>
</evidence>
<dbReference type="Gene3D" id="2.60.120.200">
    <property type="match status" value="1"/>
</dbReference>
<dbReference type="Proteomes" id="UP000007646">
    <property type="component" value="Unassembled WGS sequence"/>
</dbReference>
<dbReference type="InterPro" id="IPR013320">
    <property type="entry name" value="ConA-like_dom_sf"/>
</dbReference>
<dbReference type="AlphaFoldDB" id="G3U1J9"/>
<dbReference type="InterPro" id="IPR001079">
    <property type="entry name" value="Galectin_CRD"/>
</dbReference>
<dbReference type="GO" id="GO:0030246">
    <property type="term" value="F:carbohydrate binding"/>
    <property type="evidence" value="ECO:0007669"/>
    <property type="project" value="UniProtKB-UniRule"/>
</dbReference>